<dbReference type="InterPro" id="IPR036396">
    <property type="entry name" value="Cyt_P450_sf"/>
</dbReference>
<evidence type="ECO:0000256" key="5">
    <source>
        <dbReference type="ARBA" id="ARBA00022617"/>
    </source>
</evidence>
<dbReference type="AlphaFoldDB" id="A0AAD6TZ22"/>
<dbReference type="EMBL" id="JARJCN010000044">
    <property type="protein sequence ID" value="KAJ7082622.1"/>
    <property type="molecule type" value="Genomic_DNA"/>
</dbReference>
<evidence type="ECO:0000256" key="8">
    <source>
        <dbReference type="ARBA" id="ARBA00022989"/>
    </source>
</evidence>
<keyword evidence="9" id="KW-0560">Oxidoreductase</keyword>
<comment type="subcellular location">
    <subcellularLocation>
        <location evidence="2">Membrane</location>
    </subcellularLocation>
</comment>
<evidence type="ECO:0000256" key="4">
    <source>
        <dbReference type="ARBA" id="ARBA00010617"/>
    </source>
</evidence>
<evidence type="ECO:0000256" key="1">
    <source>
        <dbReference type="ARBA" id="ARBA00001971"/>
    </source>
</evidence>
<gene>
    <name evidence="14" type="ORF">B0H15DRAFT_952336</name>
</gene>
<evidence type="ECO:0000256" key="7">
    <source>
        <dbReference type="ARBA" id="ARBA00022723"/>
    </source>
</evidence>
<evidence type="ECO:0000256" key="13">
    <source>
        <dbReference type="PIRSR" id="PIRSR602403-1"/>
    </source>
</evidence>
<keyword evidence="12" id="KW-0472">Membrane</keyword>
<dbReference type="GO" id="GO:0020037">
    <property type="term" value="F:heme binding"/>
    <property type="evidence" value="ECO:0007669"/>
    <property type="project" value="InterPro"/>
</dbReference>
<dbReference type="PRINTS" id="PR00385">
    <property type="entry name" value="P450"/>
</dbReference>
<comment type="pathway">
    <text evidence="3">Secondary metabolite biosynthesis; terpenoid biosynthesis.</text>
</comment>
<keyword evidence="15" id="KW-1185">Reference proteome</keyword>
<dbReference type="PANTHER" id="PTHR24305:SF166">
    <property type="entry name" value="CYTOCHROME P450 12A4, MITOCHONDRIAL-RELATED"/>
    <property type="match status" value="1"/>
</dbReference>
<proteinExistence type="inferred from homology"/>
<reference evidence="14" key="1">
    <citation type="submission" date="2023-03" db="EMBL/GenBank/DDBJ databases">
        <title>Massive genome expansion in bonnet fungi (Mycena s.s.) driven by repeated elements and novel gene families across ecological guilds.</title>
        <authorList>
            <consortium name="Lawrence Berkeley National Laboratory"/>
            <person name="Harder C.B."/>
            <person name="Miyauchi S."/>
            <person name="Viragh M."/>
            <person name="Kuo A."/>
            <person name="Thoen E."/>
            <person name="Andreopoulos B."/>
            <person name="Lu D."/>
            <person name="Skrede I."/>
            <person name="Drula E."/>
            <person name="Henrissat B."/>
            <person name="Morin E."/>
            <person name="Kohler A."/>
            <person name="Barry K."/>
            <person name="LaButti K."/>
            <person name="Morin E."/>
            <person name="Salamov A."/>
            <person name="Lipzen A."/>
            <person name="Mereny Z."/>
            <person name="Hegedus B."/>
            <person name="Baldrian P."/>
            <person name="Stursova M."/>
            <person name="Weitz H."/>
            <person name="Taylor A."/>
            <person name="Grigoriev I.V."/>
            <person name="Nagy L.G."/>
            <person name="Martin F."/>
            <person name="Kauserud H."/>
        </authorList>
    </citation>
    <scope>NUCLEOTIDE SEQUENCE</scope>
    <source>
        <strain evidence="14">CBHHK173m</strain>
    </source>
</reference>
<dbReference type="PANTHER" id="PTHR24305">
    <property type="entry name" value="CYTOCHROME P450"/>
    <property type="match status" value="1"/>
</dbReference>
<accession>A0AAD6TZ22</accession>
<dbReference type="Gene3D" id="1.10.630.10">
    <property type="entry name" value="Cytochrome P450"/>
    <property type="match status" value="1"/>
</dbReference>
<dbReference type="InterPro" id="IPR001128">
    <property type="entry name" value="Cyt_P450"/>
</dbReference>
<sequence length="241" mass="26779">MQLEAAAGPWTSDIMRPIIGACDAARDERGTAVTWALFALTQNISAQTRLREELLGLSTENPTMEELNELKYLDCIVRETLRLYAPVPATSRTAMQDDVVPLSMPVTDKRGVVHDHWRVRKGDMVIIPILAMNRDVRTWGPDAMKFIPERWEASPPPSTGLPGVWGEMLTFIGGPRACIGFRFSLVEMKALLFALVRGLHFELGVPLADLGKTTDIVQRPSLRSEPTKGNQLPLLIRPVGR</sequence>
<protein>
    <submittedName>
        <fullName evidence="14">Cytochrome P450</fullName>
    </submittedName>
</protein>
<dbReference type="InterPro" id="IPR002403">
    <property type="entry name" value="Cyt_P450_E_grp-IV"/>
</dbReference>
<evidence type="ECO:0000313" key="15">
    <source>
        <dbReference type="Proteomes" id="UP001222325"/>
    </source>
</evidence>
<organism evidence="14 15">
    <name type="scientific">Mycena belliarum</name>
    <dbReference type="NCBI Taxonomy" id="1033014"/>
    <lineage>
        <taxon>Eukaryota</taxon>
        <taxon>Fungi</taxon>
        <taxon>Dikarya</taxon>
        <taxon>Basidiomycota</taxon>
        <taxon>Agaricomycotina</taxon>
        <taxon>Agaricomycetes</taxon>
        <taxon>Agaricomycetidae</taxon>
        <taxon>Agaricales</taxon>
        <taxon>Marasmiineae</taxon>
        <taxon>Mycenaceae</taxon>
        <taxon>Mycena</taxon>
    </lineage>
</organism>
<evidence type="ECO:0000256" key="9">
    <source>
        <dbReference type="ARBA" id="ARBA00023002"/>
    </source>
</evidence>
<keyword evidence="7 13" id="KW-0479">Metal-binding</keyword>
<keyword evidence="8" id="KW-1133">Transmembrane helix</keyword>
<keyword evidence="10 13" id="KW-0408">Iron</keyword>
<dbReference type="Proteomes" id="UP001222325">
    <property type="component" value="Unassembled WGS sequence"/>
</dbReference>
<name>A0AAD6TZ22_9AGAR</name>
<dbReference type="GO" id="GO:0004497">
    <property type="term" value="F:monooxygenase activity"/>
    <property type="evidence" value="ECO:0007669"/>
    <property type="project" value="UniProtKB-KW"/>
</dbReference>
<evidence type="ECO:0000256" key="10">
    <source>
        <dbReference type="ARBA" id="ARBA00023004"/>
    </source>
</evidence>
<evidence type="ECO:0000256" key="3">
    <source>
        <dbReference type="ARBA" id="ARBA00004721"/>
    </source>
</evidence>
<keyword evidence="5 13" id="KW-0349">Heme</keyword>
<evidence type="ECO:0000256" key="11">
    <source>
        <dbReference type="ARBA" id="ARBA00023033"/>
    </source>
</evidence>
<dbReference type="GO" id="GO:0016020">
    <property type="term" value="C:membrane"/>
    <property type="evidence" value="ECO:0007669"/>
    <property type="project" value="UniProtKB-SubCell"/>
</dbReference>
<comment type="similarity">
    <text evidence="4">Belongs to the cytochrome P450 family.</text>
</comment>
<evidence type="ECO:0000256" key="12">
    <source>
        <dbReference type="ARBA" id="ARBA00023136"/>
    </source>
</evidence>
<dbReference type="GO" id="GO:0016705">
    <property type="term" value="F:oxidoreductase activity, acting on paired donors, with incorporation or reduction of molecular oxygen"/>
    <property type="evidence" value="ECO:0007669"/>
    <property type="project" value="InterPro"/>
</dbReference>
<keyword evidence="6" id="KW-0812">Transmembrane</keyword>
<comment type="caution">
    <text evidence="14">The sequence shown here is derived from an EMBL/GenBank/DDBJ whole genome shotgun (WGS) entry which is preliminary data.</text>
</comment>
<dbReference type="GO" id="GO:0005506">
    <property type="term" value="F:iron ion binding"/>
    <property type="evidence" value="ECO:0007669"/>
    <property type="project" value="InterPro"/>
</dbReference>
<evidence type="ECO:0000256" key="2">
    <source>
        <dbReference type="ARBA" id="ARBA00004370"/>
    </source>
</evidence>
<feature type="binding site" description="axial binding residue" evidence="13">
    <location>
        <position position="178"/>
    </location>
    <ligand>
        <name>heme</name>
        <dbReference type="ChEBI" id="CHEBI:30413"/>
    </ligand>
    <ligandPart>
        <name>Fe</name>
        <dbReference type="ChEBI" id="CHEBI:18248"/>
    </ligandPart>
</feature>
<comment type="cofactor">
    <cofactor evidence="1 13">
        <name>heme</name>
        <dbReference type="ChEBI" id="CHEBI:30413"/>
    </cofactor>
</comment>
<keyword evidence="11" id="KW-0503">Monooxygenase</keyword>
<dbReference type="SUPFAM" id="SSF48264">
    <property type="entry name" value="Cytochrome P450"/>
    <property type="match status" value="1"/>
</dbReference>
<evidence type="ECO:0000256" key="6">
    <source>
        <dbReference type="ARBA" id="ARBA00022692"/>
    </source>
</evidence>
<dbReference type="PRINTS" id="PR00465">
    <property type="entry name" value="EP450IV"/>
</dbReference>
<dbReference type="Pfam" id="PF00067">
    <property type="entry name" value="p450"/>
    <property type="match status" value="1"/>
</dbReference>
<dbReference type="InterPro" id="IPR050121">
    <property type="entry name" value="Cytochrome_P450_monoxygenase"/>
</dbReference>
<evidence type="ECO:0000313" key="14">
    <source>
        <dbReference type="EMBL" id="KAJ7082622.1"/>
    </source>
</evidence>